<dbReference type="Gene3D" id="3.40.50.261">
    <property type="entry name" value="Succinyl-CoA synthetase domains"/>
    <property type="match status" value="1"/>
</dbReference>
<evidence type="ECO:0000259" key="6">
    <source>
        <dbReference type="Pfam" id="PF08442"/>
    </source>
</evidence>
<dbReference type="Pfam" id="PF00549">
    <property type="entry name" value="Ligase_CoA"/>
    <property type="match status" value="1"/>
</dbReference>
<dbReference type="Gene3D" id="3.30.470.20">
    <property type="entry name" value="ATP-grasp fold, B domain"/>
    <property type="match status" value="1"/>
</dbReference>
<dbReference type="InterPro" id="IPR017866">
    <property type="entry name" value="Succ-CoA_synthase_bsu_CS"/>
</dbReference>
<dbReference type="InterPro" id="IPR005809">
    <property type="entry name" value="Succ_CoA_ligase-like_bsu"/>
</dbReference>
<evidence type="ECO:0000256" key="1">
    <source>
        <dbReference type="ARBA" id="ARBA00022598"/>
    </source>
</evidence>
<dbReference type="InterPro" id="IPR016102">
    <property type="entry name" value="Succinyl-CoA_synth-like"/>
</dbReference>
<evidence type="ECO:0000313" key="10">
    <source>
        <dbReference type="Proteomes" id="UP000582213"/>
    </source>
</evidence>
<evidence type="ECO:0000259" key="5">
    <source>
        <dbReference type="Pfam" id="PF00549"/>
    </source>
</evidence>
<dbReference type="SUPFAM" id="SSF56059">
    <property type="entry name" value="Glutathione synthetase ATP-binding domain-like"/>
    <property type="match status" value="1"/>
</dbReference>
<sequence length="337" mass="37236">MKLYEFEGKELFREVGIPVPKGIVTDKPIKWEGKAVVKSQLLEGARGKRGLVRVTENVEETINELMKLGVNKFLVEEFIPHEKEIYLSALIDRDVAEPIIVASPEGGIDIESSKNVKIFHIPIERGVRSYDVIKIEKYLNVKGLEPIIKGLYKLVTEYDAELAEINPLAVTVDGRLYALDSKVILEDNALFRHQDLLEKIGRSPSKDAYVELDGDIGIIGNGAGLTMATMDMVKLMGGSPADFYDVGGGADREKVKEAVLKIGSNPKVKKIIINIYGGITKCDEVALGIVDAYSLIKKPIYVRLVGTNEEQGRKILQENGIKYYTDALSCIGDALRS</sequence>
<dbReference type="InterPro" id="IPR005811">
    <property type="entry name" value="SUCC_ACL_C"/>
</dbReference>
<dbReference type="Gene3D" id="3.30.1490.20">
    <property type="entry name" value="ATP-grasp fold, A domain"/>
    <property type="match status" value="1"/>
</dbReference>
<dbReference type="KEGG" id="soh:D1869_06420"/>
<dbReference type="EC" id="6.2.1.5" evidence="7"/>
<reference evidence="8 9" key="1">
    <citation type="submission" date="2019-10" db="EMBL/GenBank/DDBJ databases">
        <title>Genome Sequences from Six Type Strain Members of the Archaeal Family Sulfolobaceae: Acidianus ambivalens, Acidianus infernus, Metallosphaera prunae, Stygiolobus azoricus, Sulfolobus metallicus, and Sulfurisphaera ohwakuensis.</title>
        <authorList>
            <person name="Counts J.A."/>
            <person name="Kelly R.M."/>
        </authorList>
    </citation>
    <scope>NUCLEOTIDE SEQUENCE [LARGE SCALE GENOMIC DNA]</scope>
    <source>
        <strain evidence="8 9">TA-1</strain>
    </source>
</reference>
<proteinExistence type="predicted"/>
<dbReference type="OrthoDB" id="146449at2157"/>
<dbReference type="GO" id="GO:0004775">
    <property type="term" value="F:succinate-CoA ligase (ADP-forming) activity"/>
    <property type="evidence" value="ECO:0007669"/>
    <property type="project" value="UniProtKB-EC"/>
</dbReference>
<evidence type="ECO:0000256" key="2">
    <source>
        <dbReference type="ARBA" id="ARBA00022723"/>
    </source>
</evidence>
<accession>A0A650CGH0</accession>
<dbReference type="PANTHER" id="PTHR11815">
    <property type="entry name" value="SUCCINYL-COA SYNTHETASE BETA CHAIN"/>
    <property type="match status" value="1"/>
</dbReference>
<reference evidence="7 10" key="2">
    <citation type="submission" date="2020-08" db="EMBL/GenBank/DDBJ databases">
        <title>Genomic Encyclopedia of Type Strains, Phase IV (KMG-IV): sequencing the most valuable type-strain genomes for metagenomic binning, comparative biology and taxonomic classification.</title>
        <authorList>
            <person name="Goeker M."/>
        </authorList>
    </citation>
    <scope>NUCLEOTIDE SEQUENCE [LARGE SCALE GENOMIC DNA]</scope>
    <source>
        <strain evidence="7 10">DSM 12421</strain>
    </source>
</reference>
<dbReference type="GO" id="GO:0005524">
    <property type="term" value="F:ATP binding"/>
    <property type="evidence" value="ECO:0007669"/>
    <property type="project" value="InterPro"/>
</dbReference>
<dbReference type="GO" id="GO:0006099">
    <property type="term" value="P:tricarboxylic acid cycle"/>
    <property type="evidence" value="ECO:0007669"/>
    <property type="project" value="InterPro"/>
</dbReference>
<protein>
    <submittedName>
        <fullName evidence="8">Succinate--CoA ligase subunit beta</fullName>
    </submittedName>
    <submittedName>
        <fullName evidence="7">Succinyl-CoA synthetase beta subunit</fullName>
        <ecNumber evidence="7">6.2.1.5</ecNumber>
    </submittedName>
</protein>
<organism evidence="8 9">
    <name type="scientific">Sulfurisphaera ohwakuensis</name>
    <dbReference type="NCBI Taxonomy" id="69656"/>
    <lineage>
        <taxon>Archaea</taxon>
        <taxon>Thermoproteota</taxon>
        <taxon>Thermoprotei</taxon>
        <taxon>Sulfolobales</taxon>
        <taxon>Sulfolobaceae</taxon>
        <taxon>Sulfurisphaera</taxon>
    </lineage>
</organism>
<dbReference type="GO" id="GO:0042709">
    <property type="term" value="C:succinate-CoA ligase complex"/>
    <property type="evidence" value="ECO:0007669"/>
    <property type="project" value="TreeGrafter"/>
</dbReference>
<dbReference type="PIRSF" id="PIRSF001554">
    <property type="entry name" value="SucCS_beta"/>
    <property type="match status" value="1"/>
</dbReference>
<evidence type="ECO:0000313" key="8">
    <source>
        <dbReference type="EMBL" id="QGR16856.1"/>
    </source>
</evidence>
<feature type="domain" description="ATP-citrate synthase/succinyl-CoA ligase C-terminal" evidence="5">
    <location>
        <begin position="221"/>
        <end position="324"/>
    </location>
</feature>
<keyword evidence="4" id="KW-0460">Magnesium</keyword>
<dbReference type="GO" id="GO:0006104">
    <property type="term" value="P:succinyl-CoA metabolic process"/>
    <property type="evidence" value="ECO:0007669"/>
    <property type="project" value="TreeGrafter"/>
</dbReference>
<evidence type="ECO:0000256" key="3">
    <source>
        <dbReference type="ARBA" id="ARBA00022741"/>
    </source>
</evidence>
<name>A0A650CGH0_SULOH</name>
<keyword evidence="2" id="KW-0479">Metal-binding</keyword>
<dbReference type="InterPro" id="IPR013815">
    <property type="entry name" value="ATP_grasp_subdomain_1"/>
</dbReference>
<dbReference type="SUPFAM" id="SSF52210">
    <property type="entry name" value="Succinyl-CoA synthetase domains"/>
    <property type="match status" value="1"/>
</dbReference>
<dbReference type="Pfam" id="PF08442">
    <property type="entry name" value="ATP-grasp_2"/>
    <property type="match status" value="1"/>
</dbReference>
<dbReference type="PANTHER" id="PTHR11815:SF10">
    <property type="entry name" value="SUCCINATE--COA LIGASE [GDP-FORMING] SUBUNIT BETA, MITOCHONDRIAL"/>
    <property type="match status" value="1"/>
</dbReference>
<dbReference type="EMBL" id="JACHFY010000001">
    <property type="protein sequence ID" value="MBB5252727.1"/>
    <property type="molecule type" value="Genomic_DNA"/>
</dbReference>
<dbReference type="Proteomes" id="UP000582213">
    <property type="component" value="Unassembled WGS sequence"/>
</dbReference>
<dbReference type="Proteomes" id="UP000427373">
    <property type="component" value="Chromosome"/>
</dbReference>
<feature type="domain" description="ATP-grasp fold succinyl-CoA synthetase-type" evidence="6">
    <location>
        <begin position="2"/>
        <end position="169"/>
    </location>
</feature>
<evidence type="ECO:0000313" key="9">
    <source>
        <dbReference type="Proteomes" id="UP000427373"/>
    </source>
</evidence>
<evidence type="ECO:0000256" key="4">
    <source>
        <dbReference type="ARBA" id="ARBA00022842"/>
    </source>
</evidence>
<dbReference type="InterPro" id="IPR013650">
    <property type="entry name" value="ATP-grasp_succ-CoA_synth-type"/>
</dbReference>
<dbReference type="GeneID" id="95642664"/>
<dbReference type="RefSeq" id="WP_156014409.1">
    <property type="nucleotide sequence ID" value="NZ_AP031374.1"/>
</dbReference>
<keyword evidence="3" id="KW-0547">Nucleotide-binding</keyword>
<gene>
    <name evidence="8" type="ORF">D1869_06420</name>
    <name evidence="7" type="ORF">HNQ62_000445</name>
</gene>
<dbReference type="GO" id="GO:0046872">
    <property type="term" value="F:metal ion binding"/>
    <property type="evidence" value="ECO:0007669"/>
    <property type="project" value="UniProtKB-KW"/>
</dbReference>
<keyword evidence="9" id="KW-1185">Reference proteome</keyword>
<evidence type="ECO:0000313" key="7">
    <source>
        <dbReference type="EMBL" id="MBB5252727.1"/>
    </source>
</evidence>
<dbReference type="AlphaFoldDB" id="A0A650CGH0"/>
<keyword evidence="1 8" id="KW-0436">Ligase</keyword>
<dbReference type="PROSITE" id="PS01217">
    <property type="entry name" value="SUCCINYL_COA_LIG_3"/>
    <property type="match status" value="1"/>
</dbReference>
<dbReference type="EMBL" id="CP045484">
    <property type="protein sequence ID" value="QGR16856.1"/>
    <property type="molecule type" value="Genomic_DNA"/>
</dbReference>